<keyword evidence="2" id="KW-1185">Reference proteome</keyword>
<dbReference type="STRING" id="1150600.ADIARSV_0689"/>
<accession>R9GWR6</accession>
<dbReference type="CDD" id="cd07432">
    <property type="entry name" value="PHP_HisPPase"/>
    <property type="match status" value="1"/>
</dbReference>
<dbReference type="EMBL" id="AQPN01000023">
    <property type="protein sequence ID" value="EOR96176.1"/>
    <property type="molecule type" value="Genomic_DNA"/>
</dbReference>
<reference evidence="1 2" key="1">
    <citation type="journal article" date="2013" name="Genome Announc.">
        <title>Draft Genome Sequence of Arcticibacter svalbardensis Strain MN12-7T, a Member of the Family Sphingobacteriaceae Isolated from an Arctic Soil Sample.</title>
        <authorList>
            <person name="Shivaji S."/>
            <person name="Ara S."/>
            <person name="Prasad S."/>
            <person name="Manasa B.P."/>
            <person name="Begum Z."/>
            <person name="Singh A."/>
            <person name="Kumar Pinnaka A."/>
        </authorList>
    </citation>
    <scope>NUCLEOTIDE SEQUENCE [LARGE SCALE GENOMIC DNA]</scope>
    <source>
        <strain evidence="1 2">MN12-7</strain>
    </source>
</reference>
<dbReference type="InterPro" id="IPR016195">
    <property type="entry name" value="Pol/histidinol_Pase-like"/>
</dbReference>
<dbReference type="NCBIfam" id="NF038032">
    <property type="entry name" value="CehA_McbA_metalo"/>
    <property type="match status" value="1"/>
</dbReference>
<dbReference type="GO" id="GO:0035312">
    <property type="term" value="F:5'-3' DNA exonuclease activity"/>
    <property type="evidence" value="ECO:0007669"/>
    <property type="project" value="TreeGrafter"/>
</dbReference>
<comment type="caution">
    <text evidence="1">The sequence shown here is derived from an EMBL/GenBank/DDBJ whole genome shotgun (WGS) entry which is preliminary data.</text>
</comment>
<organism evidence="1 2">
    <name type="scientific">Arcticibacter svalbardensis MN12-7</name>
    <dbReference type="NCBI Taxonomy" id="1150600"/>
    <lineage>
        <taxon>Bacteria</taxon>
        <taxon>Pseudomonadati</taxon>
        <taxon>Bacteroidota</taxon>
        <taxon>Sphingobacteriia</taxon>
        <taxon>Sphingobacteriales</taxon>
        <taxon>Sphingobacteriaceae</taxon>
        <taxon>Arcticibacter</taxon>
    </lineage>
</organism>
<gene>
    <name evidence="1" type="ORF">ADIARSV_0689</name>
</gene>
<protein>
    <submittedName>
        <fullName evidence="1">Secreted protein</fullName>
    </submittedName>
</protein>
<dbReference type="Gene3D" id="3.20.20.140">
    <property type="entry name" value="Metal-dependent hydrolases"/>
    <property type="match status" value="1"/>
</dbReference>
<dbReference type="AlphaFoldDB" id="R9GWR6"/>
<dbReference type="PANTHER" id="PTHR42924:SF3">
    <property type="entry name" value="POLYMERASE_HISTIDINOL PHOSPHATASE N-TERMINAL DOMAIN-CONTAINING PROTEIN"/>
    <property type="match status" value="1"/>
</dbReference>
<sequence length="479" mass="53149">MLYIIKNSIILIIFLSIGTGVCAQDSSIVIKTGHIDSSGLFKLLYVPIAVPAGITKIEVKESYNESGNPDKNVLNMGIYDPRGYTPANPLGFRGWSGGAKKEFFIQADQASTGYIPGKIQKGLWNILIYPSTIIPAGIDWKLEVKLIAGKDNNEFKVSPTPKSINNKPGWYRGDLHTHTLHSDGKRTQQELIDEAKEKHLDFIISTEHNTNSANISWGLYNTENLLIINGEEVTSTQYGHWNAIGLNADTYIDWRFTPEQNRIGQMISKVHNNGGLSVINHPFFNVKYINSFYYDADLFDCIEVWNGTWNGLNDRALKWWDEQLRQGKKKIAIGASDTHKKAGSPNYLGVPQTVVYASGLSKNAIINGIKQGKAYVTSMDDMDINLSLTAESQNVGLGDTLLLKAGQRFNILLRVKNCPDTIVTLHSALGILKTIAIKTSDESINWKLNGDAPTFLRVEVRNAQGDLLALTNPAWLNIN</sequence>
<dbReference type="RefSeq" id="WP_016193937.1">
    <property type="nucleotide sequence ID" value="NZ_AQPN01000023.1"/>
</dbReference>
<name>R9GWR6_9SPHI</name>
<evidence type="ECO:0000313" key="1">
    <source>
        <dbReference type="EMBL" id="EOR96176.1"/>
    </source>
</evidence>
<dbReference type="PANTHER" id="PTHR42924">
    <property type="entry name" value="EXONUCLEASE"/>
    <property type="match status" value="1"/>
</dbReference>
<dbReference type="Proteomes" id="UP000014174">
    <property type="component" value="Unassembled WGS sequence"/>
</dbReference>
<dbReference type="InterPro" id="IPR052018">
    <property type="entry name" value="PHP_domain"/>
</dbReference>
<dbReference type="eggNOG" id="COG0613">
    <property type="taxonomic scope" value="Bacteria"/>
</dbReference>
<dbReference type="OrthoDB" id="9804333at2"/>
<proteinExistence type="predicted"/>
<dbReference type="SUPFAM" id="SSF89550">
    <property type="entry name" value="PHP domain-like"/>
    <property type="match status" value="1"/>
</dbReference>
<dbReference type="GO" id="GO:0004534">
    <property type="term" value="F:5'-3' RNA exonuclease activity"/>
    <property type="evidence" value="ECO:0007669"/>
    <property type="project" value="TreeGrafter"/>
</dbReference>
<evidence type="ECO:0000313" key="2">
    <source>
        <dbReference type="Proteomes" id="UP000014174"/>
    </source>
</evidence>